<dbReference type="InterPro" id="IPR036291">
    <property type="entry name" value="NAD(P)-bd_dom_sf"/>
</dbReference>
<proteinExistence type="predicted"/>
<dbReference type="Proteomes" id="UP000245014">
    <property type="component" value="Unassembled WGS sequence"/>
</dbReference>
<name>A0A2U2C131_9BACT</name>
<dbReference type="EMBL" id="QEYI01000003">
    <property type="protein sequence ID" value="PWE21729.1"/>
    <property type="molecule type" value="Genomic_DNA"/>
</dbReference>
<dbReference type="SUPFAM" id="SSF51735">
    <property type="entry name" value="NAD(P)-binding Rossmann-fold domains"/>
    <property type="match status" value="1"/>
</dbReference>
<dbReference type="Gene3D" id="3.40.50.720">
    <property type="entry name" value="NAD(P)-binding Rossmann-like Domain"/>
    <property type="match status" value="1"/>
</dbReference>
<comment type="caution">
    <text evidence="1">The sequence shown here is derived from an EMBL/GenBank/DDBJ whole genome shotgun (WGS) entry which is preliminary data.</text>
</comment>
<dbReference type="AlphaFoldDB" id="A0A2U2C131"/>
<gene>
    <name evidence="1" type="ORF">DF188_05815</name>
</gene>
<evidence type="ECO:0000313" key="1">
    <source>
        <dbReference type="EMBL" id="PWE21729.1"/>
    </source>
</evidence>
<protein>
    <recommendedName>
        <fullName evidence="3">NAD(P)-dependent oxidoreductase</fullName>
    </recommendedName>
</protein>
<accession>A0A2U2C131</accession>
<sequence>MIIGNGQLAKAFQKSKLGDEICIFASGVSNSTCIDEKEFLREETLLRKALEDNKDKKFVYFSSCALSASEYPKNDYYKHKLNMEDIIKEYSKNYYIFRLPQLFGDLIAHKTLINFIYKSIEHNHKFNVYDEAYRYVIEINDVYILVNEYLAHSKSCITLDLANPYRYKILDIVEIFEKLLDKKANYEVLQKEDKYILDLSDMELFVDKHSIKLELGEDYFENKIKRKV</sequence>
<evidence type="ECO:0008006" key="3">
    <source>
        <dbReference type="Google" id="ProtNLM"/>
    </source>
</evidence>
<reference evidence="1 2" key="1">
    <citation type="submission" date="2018-05" db="EMBL/GenBank/DDBJ databases">
        <title>Antimicrobial susceptibility testing and genomic analysis of Arcobacter skirrowii strains and one Arcobacter butzleri isolated from German poultry farms.</title>
        <authorList>
            <person name="Haenel I."/>
            <person name="Hotzel H."/>
            <person name="Tomaso H."/>
            <person name="Busch A."/>
        </authorList>
    </citation>
    <scope>NUCLEOTIDE SEQUENCE [LARGE SCALE GENOMIC DNA]</scope>
    <source>
        <strain evidence="2">v</strain>
    </source>
</reference>
<organism evidence="1 2">
    <name type="scientific">Aliarcobacter skirrowii</name>
    <dbReference type="NCBI Taxonomy" id="28200"/>
    <lineage>
        <taxon>Bacteria</taxon>
        <taxon>Pseudomonadati</taxon>
        <taxon>Campylobacterota</taxon>
        <taxon>Epsilonproteobacteria</taxon>
        <taxon>Campylobacterales</taxon>
        <taxon>Arcobacteraceae</taxon>
        <taxon>Aliarcobacter</taxon>
    </lineage>
</organism>
<dbReference type="RefSeq" id="WP_109158429.1">
    <property type="nucleotide sequence ID" value="NZ_QEYI01000003.1"/>
</dbReference>
<evidence type="ECO:0000313" key="2">
    <source>
        <dbReference type="Proteomes" id="UP000245014"/>
    </source>
</evidence>